<dbReference type="AlphaFoldDB" id="A0A4Y2VQH2"/>
<dbReference type="Proteomes" id="UP000499080">
    <property type="component" value="Unassembled WGS sequence"/>
</dbReference>
<evidence type="ECO:0000313" key="2">
    <source>
        <dbReference type="Proteomes" id="UP000499080"/>
    </source>
</evidence>
<accession>A0A4Y2VQH2</accession>
<reference evidence="1 2" key="1">
    <citation type="journal article" date="2019" name="Sci. Rep.">
        <title>Orb-weaving spider Araneus ventricosus genome elucidates the spidroin gene catalogue.</title>
        <authorList>
            <person name="Kono N."/>
            <person name="Nakamura H."/>
            <person name="Ohtoshi R."/>
            <person name="Moran D.A.P."/>
            <person name="Shinohara A."/>
            <person name="Yoshida Y."/>
            <person name="Fujiwara M."/>
            <person name="Mori M."/>
            <person name="Tomita M."/>
            <person name="Arakawa K."/>
        </authorList>
    </citation>
    <scope>NUCLEOTIDE SEQUENCE [LARGE SCALE GENOMIC DNA]</scope>
</reference>
<organism evidence="1 2">
    <name type="scientific">Araneus ventricosus</name>
    <name type="common">Orbweaver spider</name>
    <name type="synonym">Epeira ventricosa</name>
    <dbReference type="NCBI Taxonomy" id="182803"/>
    <lineage>
        <taxon>Eukaryota</taxon>
        <taxon>Metazoa</taxon>
        <taxon>Ecdysozoa</taxon>
        <taxon>Arthropoda</taxon>
        <taxon>Chelicerata</taxon>
        <taxon>Arachnida</taxon>
        <taxon>Araneae</taxon>
        <taxon>Araneomorphae</taxon>
        <taxon>Entelegynae</taxon>
        <taxon>Araneoidea</taxon>
        <taxon>Araneidae</taxon>
        <taxon>Araneus</taxon>
    </lineage>
</organism>
<comment type="caution">
    <text evidence="1">The sequence shown here is derived from an EMBL/GenBank/DDBJ whole genome shotgun (WGS) entry which is preliminary data.</text>
</comment>
<proteinExistence type="predicted"/>
<protein>
    <submittedName>
        <fullName evidence="1">Uncharacterized protein</fullName>
    </submittedName>
</protein>
<dbReference type="EMBL" id="BGPR01049888">
    <property type="protein sequence ID" value="GBO26891.1"/>
    <property type="molecule type" value="Genomic_DNA"/>
</dbReference>
<gene>
    <name evidence="1" type="ORF">AVEN_256345_1</name>
</gene>
<sequence length="85" mass="9969">MPFLTGEAKSIMSQTNENWFHTVPDMYGSRDYRNSKLTSLEKPKSKWMLHHDKTPPHRYLLGSVYLSEHHIVVLTRPASSPWMKN</sequence>
<keyword evidence="2" id="KW-1185">Reference proteome</keyword>
<name>A0A4Y2VQH2_ARAVE</name>
<evidence type="ECO:0000313" key="1">
    <source>
        <dbReference type="EMBL" id="GBO26891.1"/>
    </source>
</evidence>